<dbReference type="EMBL" id="FQYL01000003">
    <property type="protein sequence ID" value="SHI57601.1"/>
    <property type="molecule type" value="Genomic_DNA"/>
</dbReference>
<protein>
    <submittedName>
        <fullName evidence="7">ABC-2 type transport system permease protein</fullName>
    </submittedName>
</protein>
<evidence type="ECO:0000256" key="1">
    <source>
        <dbReference type="ARBA" id="ARBA00004141"/>
    </source>
</evidence>
<evidence type="ECO:0000256" key="5">
    <source>
        <dbReference type="SAM" id="Phobius"/>
    </source>
</evidence>
<keyword evidence="2 5" id="KW-0812">Transmembrane</keyword>
<evidence type="ECO:0000256" key="3">
    <source>
        <dbReference type="ARBA" id="ARBA00022989"/>
    </source>
</evidence>
<name>A0ABY1I6K5_9ACTO</name>
<dbReference type="InterPro" id="IPR051784">
    <property type="entry name" value="Nod_factor_ABC_transporter"/>
</dbReference>
<evidence type="ECO:0000313" key="7">
    <source>
        <dbReference type="EMBL" id="SHI57601.1"/>
    </source>
</evidence>
<evidence type="ECO:0000256" key="4">
    <source>
        <dbReference type="ARBA" id="ARBA00023136"/>
    </source>
</evidence>
<comment type="subcellular location">
    <subcellularLocation>
        <location evidence="1">Membrane</location>
        <topology evidence="1">Multi-pass membrane protein</topology>
    </subcellularLocation>
</comment>
<feature type="transmembrane region" description="Helical" evidence="5">
    <location>
        <begin position="232"/>
        <end position="253"/>
    </location>
</feature>
<feature type="transmembrane region" description="Helical" evidence="5">
    <location>
        <begin position="141"/>
        <end position="163"/>
    </location>
</feature>
<feature type="transmembrane region" description="Helical" evidence="5">
    <location>
        <begin position="170"/>
        <end position="188"/>
    </location>
</feature>
<sequence length="278" mass="28899">MTTPLAIARAVGRQIVGDLRPVILGSGIFSALGSAAVFVIAGAVSTNPFEDTSIAFGAMMMAGAVGAISGFIPLQIAAETYNDRVGGALVRVRILPHGPLVWSLGKLATSLIQTLLIQGTILIGALLAVRSLPIGPSQVVVSLPLILLASAASAPLGFVAAAASRGMYSMLLVFLGISALVLTGGFLYPLPAMPTWLQAVQQALPTYWAGHLSRWALVGDPAWEIGGTFHPLLAVGVLVGWMVIGFACAPLIVRHSFRKETIGNLARMQSKLRSQSGL</sequence>
<comment type="caution">
    <text evidence="7">The sequence shown here is derived from an EMBL/GenBank/DDBJ whole genome shotgun (WGS) entry which is preliminary data.</text>
</comment>
<proteinExistence type="predicted"/>
<feature type="transmembrane region" description="Helical" evidence="5">
    <location>
        <begin position="21"/>
        <end position="42"/>
    </location>
</feature>
<gene>
    <name evidence="7" type="ORF">SAMN05216246_10340</name>
</gene>
<dbReference type="PANTHER" id="PTHR43229:SF2">
    <property type="entry name" value="NODULATION PROTEIN J"/>
    <property type="match status" value="1"/>
</dbReference>
<reference evidence="7 8" key="1">
    <citation type="submission" date="2016-11" db="EMBL/GenBank/DDBJ databases">
        <authorList>
            <person name="Varghese N."/>
            <person name="Submissions S."/>
        </authorList>
    </citation>
    <scope>NUCLEOTIDE SEQUENCE [LARGE SCALE GENOMIC DNA]</scope>
    <source>
        <strain evidence="7 8">PA</strain>
    </source>
</reference>
<feature type="transmembrane region" description="Helical" evidence="5">
    <location>
        <begin position="107"/>
        <end position="129"/>
    </location>
</feature>
<dbReference type="InterPro" id="IPR013525">
    <property type="entry name" value="ABC2_TM"/>
</dbReference>
<keyword evidence="8" id="KW-1185">Reference proteome</keyword>
<dbReference type="RefSeq" id="WP_073451687.1">
    <property type="nucleotide sequence ID" value="NZ_BDIO01000006.1"/>
</dbReference>
<dbReference type="Pfam" id="PF01061">
    <property type="entry name" value="ABC2_membrane"/>
    <property type="match status" value="1"/>
</dbReference>
<keyword evidence="3 5" id="KW-1133">Transmembrane helix</keyword>
<accession>A0ABY1I6K5</accession>
<evidence type="ECO:0000256" key="2">
    <source>
        <dbReference type="ARBA" id="ARBA00022692"/>
    </source>
</evidence>
<dbReference type="Proteomes" id="UP000184390">
    <property type="component" value="Unassembled WGS sequence"/>
</dbReference>
<organism evidence="7 8">
    <name type="scientific">Actinomyces denticolens</name>
    <dbReference type="NCBI Taxonomy" id="52767"/>
    <lineage>
        <taxon>Bacteria</taxon>
        <taxon>Bacillati</taxon>
        <taxon>Actinomycetota</taxon>
        <taxon>Actinomycetes</taxon>
        <taxon>Actinomycetales</taxon>
        <taxon>Actinomycetaceae</taxon>
        <taxon>Actinomyces</taxon>
    </lineage>
</organism>
<keyword evidence="4 5" id="KW-0472">Membrane</keyword>
<dbReference type="PANTHER" id="PTHR43229">
    <property type="entry name" value="NODULATION PROTEIN J"/>
    <property type="match status" value="1"/>
</dbReference>
<evidence type="ECO:0000259" key="6">
    <source>
        <dbReference type="Pfam" id="PF01061"/>
    </source>
</evidence>
<evidence type="ECO:0000313" key="8">
    <source>
        <dbReference type="Proteomes" id="UP000184390"/>
    </source>
</evidence>
<feature type="domain" description="ABC-2 type transporter transmembrane" evidence="6">
    <location>
        <begin position="42"/>
        <end position="216"/>
    </location>
</feature>
<feature type="transmembrane region" description="Helical" evidence="5">
    <location>
        <begin position="54"/>
        <end position="74"/>
    </location>
</feature>